<evidence type="ECO:0008006" key="3">
    <source>
        <dbReference type="Google" id="ProtNLM"/>
    </source>
</evidence>
<accession>A0ABX4BR21</accession>
<dbReference type="EMBL" id="MUGV01000019">
    <property type="protein sequence ID" value="OXA78912.1"/>
    <property type="molecule type" value="Genomic_DNA"/>
</dbReference>
<comment type="caution">
    <text evidence="1">The sequence shown here is derived from an EMBL/GenBank/DDBJ whole genome shotgun (WGS) entry which is preliminary data.</text>
</comment>
<proteinExistence type="predicted"/>
<name>A0ABX4BR21_FLAFR</name>
<evidence type="ECO:0000313" key="2">
    <source>
        <dbReference type="Proteomes" id="UP000198382"/>
    </source>
</evidence>
<organism evidence="1 2">
    <name type="scientific">Flavobacterium frigidimaris</name>
    <dbReference type="NCBI Taxonomy" id="262320"/>
    <lineage>
        <taxon>Bacteria</taxon>
        <taxon>Pseudomonadati</taxon>
        <taxon>Bacteroidota</taxon>
        <taxon>Flavobacteriia</taxon>
        <taxon>Flavobacteriales</taxon>
        <taxon>Flavobacteriaceae</taxon>
        <taxon>Flavobacterium</taxon>
    </lineage>
</organism>
<dbReference type="Proteomes" id="UP000198382">
    <property type="component" value="Unassembled WGS sequence"/>
</dbReference>
<evidence type="ECO:0000313" key="1">
    <source>
        <dbReference type="EMBL" id="OXA78912.1"/>
    </source>
</evidence>
<protein>
    <recommendedName>
        <fullName evidence="3">SMODS-associated and fused to various effectors domain-containing protein</fullName>
    </recommendedName>
</protein>
<keyword evidence="2" id="KW-1185">Reference proteome</keyword>
<gene>
    <name evidence="1" type="ORF">B0A65_12035</name>
</gene>
<sequence length="324" mass="37373">MLYNRYYKLDSSLDIKNIFNDIDIFFLGTSSEARATNVLSLIKGFYKNDILAVDYDIEHEKYSIQNLPVDGNQIRKNLDTEGKDLVKDLGIDLHQIDINNKNLLIDITSLKHPFLFYLLLLIKRDFQPKKLLITYTEPEKYVQEGKEDNARQKFDLTEKFCMVNSLPGFARVSDYNKERILIAIMGFEGNRFSKAFEDVNPSDRKTYAIVGFPSFQPSWQYYVYSQNQYPLEQSKAFSSIRRSTANEPFGVYNILNDIKSQNNGFELVVAPIGTKPHSLGACMFAIDNEDVQIYYDFPSFGSKTRTIGIGKSFVYNLTDFINNI</sequence>
<reference evidence="1 2" key="1">
    <citation type="submission" date="2016-11" db="EMBL/GenBank/DDBJ databases">
        <title>Whole genomes of Flavobacteriaceae.</title>
        <authorList>
            <person name="Stine C."/>
            <person name="Li C."/>
            <person name="Tadesse D."/>
        </authorList>
    </citation>
    <scope>NUCLEOTIDE SEQUENCE [LARGE SCALE GENOMIC DNA]</scope>
    <source>
        <strain evidence="1 2">DSM 15937</strain>
    </source>
</reference>